<feature type="region of interest" description="Disordered" evidence="1">
    <location>
        <begin position="242"/>
        <end position="278"/>
    </location>
</feature>
<evidence type="ECO:0000313" key="3">
    <source>
        <dbReference type="RefSeq" id="XP_026278862.1"/>
    </source>
</evidence>
<organism evidence="2 3">
    <name type="scientific">Frankliniella occidentalis</name>
    <name type="common">Western flower thrips</name>
    <name type="synonym">Euthrips occidentalis</name>
    <dbReference type="NCBI Taxonomy" id="133901"/>
    <lineage>
        <taxon>Eukaryota</taxon>
        <taxon>Metazoa</taxon>
        <taxon>Ecdysozoa</taxon>
        <taxon>Arthropoda</taxon>
        <taxon>Hexapoda</taxon>
        <taxon>Insecta</taxon>
        <taxon>Pterygota</taxon>
        <taxon>Neoptera</taxon>
        <taxon>Paraneoptera</taxon>
        <taxon>Thysanoptera</taxon>
        <taxon>Terebrantia</taxon>
        <taxon>Thripoidea</taxon>
        <taxon>Thripidae</taxon>
        <taxon>Frankliniella</taxon>
    </lineage>
</organism>
<evidence type="ECO:0000313" key="2">
    <source>
        <dbReference type="Proteomes" id="UP000504606"/>
    </source>
</evidence>
<gene>
    <name evidence="3" type="primary">LOC113206828</name>
</gene>
<dbReference type="SUPFAM" id="SSF52058">
    <property type="entry name" value="L domain-like"/>
    <property type="match status" value="1"/>
</dbReference>
<dbReference type="InterPro" id="IPR043313">
    <property type="entry name" value="LRMDA"/>
</dbReference>
<reference evidence="3" key="1">
    <citation type="submission" date="2025-08" db="UniProtKB">
        <authorList>
            <consortium name="RefSeq"/>
        </authorList>
    </citation>
    <scope>IDENTIFICATION</scope>
    <source>
        <tissue evidence="3">Whole organism</tissue>
    </source>
</reference>
<dbReference type="GeneID" id="113206828"/>
<dbReference type="PANTHER" id="PTHR46282">
    <property type="entry name" value="LEUCINE-RICH MELANOCYTE DIFFERENTIATION-ASSOCIATED PROTEIN"/>
    <property type="match status" value="1"/>
</dbReference>
<sequence length="300" mass="34424">MPYLKPDSSNKEKANIVQYFKLTKTEEKFSNSPIILQRRSRSTGRGPFLNRGAVRQPVRDRSAESHVLYRACATDSHCLAAQLSFVGQECHRLPSVLPKLYGPRVISLDLSYNCLTTLAGVEQFPILEELILDNNQLPDNTTYPSLPNLHTLSLNKNCINNLDLLLTKVSHQLPSLRYLSLLGNKACPNQLSDKDKDEEDYQRYRYYVIHHLPKLHFLDSRQVNDVERQEAQQRGQFMRIMRPSNTTRTEEETSTQHSIYSPLPNSGRDGGDHQGAYGRCRYRYSGKHSEGNRFIQNSDL</sequence>
<accession>A0A6J1SCU2</accession>
<proteinExistence type="predicted"/>
<dbReference type="KEGG" id="foc:113206828"/>
<dbReference type="Pfam" id="PF14580">
    <property type="entry name" value="LRR_9"/>
    <property type="match status" value="1"/>
</dbReference>
<dbReference type="OrthoDB" id="272149at2759"/>
<dbReference type="FunFam" id="3.80.10.10:FF:000793">
    <property type="entry name" value="Leucine rich melanocyte differentiation associated"/>
    <property type="match status" value="1"/>
</dbReference>
<dbReference type="InterPro" id="IPR032675">
    <property type="entry name" value="LRR_dom_sf"/>
</dbReference>
<protein>
    <submittedName>
        <fullName evidence="3">Leucine-rich melanocyte differentiation-associated protein isoform X1</fullName>
    </submittedName>
</protein>
<dbReference type="PANTHER" id="PTHR46282:SF2">
    <property type="entry name" value="LEUCINE-RICH MELANOCYTE DIFFERENTIATION-ASSOCIATED PROTEIN"/>
    <property type="match status" value="1"/>
</dbReference>
<dbReference type="RefSeq" id="XP_026278862.1">
    <property type="nucleotide sequence ID" value="XM_026423077.2"/>
</dbReference>
<dbReference type="Proteomes" id="UP000504606">
    <property type="component" value="Unplaced"/>
</dbReference>
<dbReference type="Gene3D" id="3.80.10.10">
    <property type="entry name" value="Ribonuclease Inhibitor"/>
    <property type="match status" value="1"/>
</dbReference>
<name>A0A6J1SCU2_FRAOC</name>
<dbReference type="AlphaFoldDB" id="A0A6J1SCU2"/>
<keyword evidence="2" id="KW-1185">Reference proteome</keyword>
<evidence type="ECO:0000256" key="1">
    <source>
        <dbReference type="SAM" id="MobiDB-lite"/>
    </source>
</evidence>